<feature type="domain" description="HTH deoR-type" evidence="4">
    <location>
        <begin position="18"/>
        <end position="73"/>
    </location>
</feature>
<keyword evidence="3" id="KW-0804">Transcription</keyword>
<dbReference type="PANTHER" id="PTHR30363:SF44">
    <property type="entry name" value="AGA OPERON TRANSCRIPTIONAL REPRESSOR-RELATED"/>
    <property type="match status" value="1"/>
</dbReference>
<dbReference type="OrthoDB" id="7688673at2"/>
<gene>
    <name evidence="5" type="ORF">E3O23_16075</name>
</gene>
<dbReference type="SUPFAM" id="SSF46785">
    <property type="entry name" value="Winged helix' DNA-binding domain"/>
    <property type="match status" value="1"/>
</dbReference>
<dbReference type="GO" id="GO:0003700">
    <property type="term" value="F:DNA-binding transcription factor activity"/>
    <property type="evidence" value="ECO:0007669"/>
    <property type="project" value="InterPro"/>
</dbReference>
<dbReference type="InterPro" id="IPR036388">
    <property type="entry name" value="WH-like_DNA-bd_sf"/>
</dbReference>
<dbReference type="AlphaFoldDB" id="A0A4R8UCG9"/>
<evidence type="ECO:0000256" key="3">
    <source>
        <dbReference type="ARBA" id="ARBA00023163"/>
    </source>
</evidence>
<keyword evidence="6" id="KW-1185">Reference proteome</keyword>
<sequence length="288" mass="30246">MSPDGYFESHPRAVSAKRSDRMRSVLSALHDQNTVSLASLAEDLGVSAATLRRDLADLDEQGLLVRTHGGARALDSHSEIPVRLRDTQFREAKQRIARRAVEMIPSGPYAVAISGGTTTAEVARALGNRTELTIVTNSLTTALECAARPQLKVIITGGVVRLSSFEAVGSLSENTFKAINVGTAILGTDGITASGGVTTHDDTEARTNNAMVASAQRVIVVADGSKVGRVTLAKMADLSQISDLVTDSNADPAELQRIADAGVQVHVVDLTGTRPSRARQAKAASPDA</sequence>
<dbReference type="RefSeq" id="WP_134492765.1">
    <property type="nucleotide sequence ID" value="NZ_SOEZ01000076.1"/>
</dbReference>
<keyword evidence="2" id="KW-0238">DNA-binding</keyword>
<comment type="caution">
    <text evidence="5">The sequence shown here is derived from an EMBL/GenBank/DDBJ whole genome shotgun (WGS) entry which is preliminary data.</text>
</comment>
<name>A0A4R8UCG9_9MICO</name>
<dbReference type="InterPro" id="IPR050313">
    <property type="entry name" value="Carb_Metab_HTH_regulators"/>
</dbReference>
<dbReference type="Gene3D" id="1.10.10.10">
    <property type="entry name" value="Winged helix-like DNA-binding domain superfamily/Winged helix DNA-binding domain"/>
    <property type="match status" value="1"/>
</dbReference>
<evidence type="ECO:0000313" key="5">
    <source>
        <dbReference type="EMBL" id="TFB46986.1"/>
    </source>
</evidence>
<dbReference type="Pfam" id="PF00455">
    <property type="entry name" value="DeoRC"/>
    <property type="match status" value="1"/>
</dbReference>
<dbReference type="Proteomes" id="UP000297866">
    <property type="component" value="Unassembled WGS sequence"/>
</dbReference>
<dbReference type="SMART" id="SM01134">
    <property type="entry name" value="DeoRC"/>
    <property type="match status" value="1"/>
</dbReference>
<dbReference type="PROSITE" id="PS00894">
    <property type="entry name" value="HTH_DEOR_1"/>
    <property type="match status" value="1"/>
</dbReference>
<organism evidence="5 6">
    <name type="scientific">Cryobacterium tagatosivorans</name>
    <dbReference type="NCBI Taxonomy" id="1259199"/>
    <lineage>
        <taxon>Bacteria</taxon>
        <taxon>Bacillati</taxon>
        <taxon>Actinomycetota</taxon>
        <taxon>Actinomycetes</taxon>
        <taxon>Micrococcales</taxon>
        <taxon>Microbacteriaceae</taxon>
        <taxon>Cryobacterium</taxon>
    </lineage>
</organism>
<keyword evidence="1" id="KW-0805">Transcription regulation</keyword>
<dbReference type="PROSITE" id="PS51000">
    <property type="entry name" value="HTH_DEOR_2"/>
    <property type="match status" value="1"/>
</dbReference>
<dbReference type="GO" id="GO:0003677">
    <property type="term" value="F:DNA binding"/>
    <property type="evidence" value="ECO:0007669"/>
    <property type="project" value="UniProtKB-KW"/>
</dbReference>
<evidence type="ECO:0000313" key="6">
    <source>
        <dbReference type="Proteomes" id="UP000297866"/>
    </source>
</evidence>
<dbReference type="InterPro" id="IPR014036">
    <property type="entry name" value="DeoR-like_C"/>
</dbReference>
<evidence type="ECO:0000256" key="1">
    <source>
        <dbReference type="ARBA" id="ARBA00023015"/>
    </source>
</evidence>
<accession>A0A4R8UCG9</accession>
<dbReference type="SUPFAM" id="SSF100950">
    <property type="entry name" value="NagB/RpiA/CoA transferase-like"/>
    <property type="match status" value="1"/>
</dbReference>
<protein>
    <submittedName>
        <fullName evidence="5">DeoR/GlpR transcriptional regulator</fullName>
    </submittedName>
</protein>
<dbReference type="InterPro" id="IPR018356">
    <property type="entry name" value="Tscrpt_reg_HTH_DeoR_CS"/>
</dbReference>
<dbReference type="SMART" id="SM00420">
    <property type="entry name" value="HTH_DEOR"/>
    <property type="match status" value="1"/>
</dbReference>
<evidence type="ECO:0000256" key="2">
    <source>
        <dbReference type="ARBA" id="ARBA00023125"/>
    </source>
</evidence>
<dbReference type="Pfam" id="PF08220">
    <property type="entry name" value="HTH_DeoR"/>
    <property type="match status" value="1"/>
</dbReference>
<dbReference type="PRINTS" id="PR00037">
    <property type="entry name" value="HTHLACR"/>
</dbReference>
<proteinExistence type="predicted"/>
<reference evidence="5 6" key="1">
    <citation type="submission" date="2019-03" db="EMBL/GenBank/DDBJ databases">
        <title>Genomics of glacier-inhabiting Cryobacterium strains.</title>
        <authorList>
            <person name="Liu Q."/>
            <person name="Xin Y.-H."/>
        </authorList>
    </citation>
    <scope>NUCLEOTIDE SEQUENCE [LARGE SCALE GENOMIC DNA]</scope>
    <source>
        <strain evidence="5 6">Sr47</strain>
    </source>
</reference>
<dbReference type="EMBL" id="SOEZ01000076">
    <property type="protein sequence ID" value="TFB46986.1"/>
    <property type="molecule type" value="Genomic_DNA"/>
</dbReference>
<dbReference type="InterPro" id="IPR001034">
    <property type="entry name" value="DeoR_HTH"/>
</dbReference>
<dbReference type="PANTHER" id="PTHR30363">
    <property type="entry name" value="HTH-TYPE TRANSCRIPTIONAL REGULATOR SRLR-RELATED"/>
    <property type="match status" value="1"/>
</dbReference>
<dbReference type="InterPro" id="IPR036390">
    <property type="entry name" value="WH_DNA-bd_sf"/>
</dbReference>
<dbReference type="Gene3D" id="3.40.50.1360">
    <property type="match status" value="1"/>
</dbReference>
<dbReference type="InterPro" id="IPR037171">
    <property type="entry name" value="NagB/RpiA_transferase-like"/>
</dbReference>
<evidence type="ECO:0000259" key="4">
    <source>
        <dbReference type="PROSITE" id="PS51000"/>
    </source>
</evidence>